<dbReference type="Gene3D" id="3.40.50.300">
    <property type="entry name" value="P-loop containing nucleotide triphosphate hydrolases"/>
    <property type="match status" value="1"/>
</dbReference>
<comment type="similarity">
    <text evidence="1">Belongs to the ABC transporter superfamily.</text>
</comment>
<evidence type="ECO:0000256" key="1">
    <source>
        <dbReference type="ARBA" id="ARBA00005417"/>
    </source>
</evidence>
<proteinExistence type="inferred from homology"/>
<keyword evidence="4" id="KW-0067">ATP-binding</keyword>
<dbReference type="PANTHER" id="PTHR43335:SF4">
    <property type="entry name" value="ABC TRANSPORTER, ATP-BINDING PROTEIN"/>
    <property type="match status" value="1"/>
</dbReference>
<dbReference type="GO" id="GO:0016887">
    <property type="term" value="F:ATP hydrolysis activity"/>
    <property type="evidence" value="ECO:0007669"/>
    <property type="project" value="InterPro"/>
</dbReference>
<reference evidence="4 5" key="1">
    <citation type="submission" date="2018-10" db="EMBL/GenBank/DDBJ databases">
        <title>Isolation from cow dung.</title>
        <authorList>
            <person name="Ling L."/>
        </authorList>
    </citation>
    <scope>NUCLEOTIDE SEQUENCE [LARGE SCALE GENOMIC DNA]</scope>
    <source>
        <strain evidence="4 5">NEAU-LL90</strain>
    </source>
</reference>
<name>A0A3M2LCH3_9NOCA</name>
<organism evidence="4 5">
    <name type="scientific">Nocardia stercoris</name>
    <dbReference type="NCBI Taxonomy" id="2483361"/>
    <lineage>
        <taxon>Bacteria</taxon>
        <taxon>Bacillati</taxon>
        <taxon>Actinomycetota</taxon>
        <taxon>Actinomycetes</taxon>
        <taxon>Mycobacteriales</taxon>
        <taxon>Nocardiaceae</taxon>
        <taxon>Nocardia</taxon>
    </lineage>
</organism>
<protein>
    <submittedName>
        <fullName evidence="4">ATP-binding cassette domain-containing protein</fullName>
    </submittedName>
</protein>
<dbReference type="Pfam" id="PF00005">
    <property type="entry name" value="ABC_tran"/>
    <property type="match status" value="1"/>
</dbReference>
<keyword evidence="5" id="KW-1185">Reference proteome</keyword>
<feature type="domain" description="ABC transporter" evidence="3">
    <location>
        <begin position="20"/>
        <end position="92"/>
    </location>
</feature>
<accession>A0A3M2LCH3</accession>
<dbReference type="InterPro" id="IPR027417">
    <property type="entry name" value="P-loop_NTPase"/>
</dbReference>
<sequence length="161" mass="17182">MTTIEARQLSEEYDRTRAADHVTLDVLPDQETAFLGPNGAGKSTAMRLVFGLEHPASGTATVGGQRCAVATQLQRLPQVRVCMTDPALLRATLARGGIEPVPEGSDHWLMPSEQADRLGPMLCSAEVPILELTDRQTTLEQALRAPTATAADYTASAKKAA</sequence>
<comment type="caution">
    <text evidence="4">The sequence shown here is derived from an EMBL/GenBank/DDBJ whole genome shotgun (WGS) entry which is preliminary data.</text>
</comment>
<keyword evidence="4" id="KW-0547">Nucleotide-binding</keyword>
<dbReference type="PANTHER" id="PTHR43335">
    <property type="entry name" value="ABC TRANSPORTER, ATP-BINDING PROTEIN"/>
    <property type="match status" value="1"/>
</dbReference>
<dbReference type="EMBL" id="RFFH01000001">
    <property type="protein sequence ID" value="RMI35249.1"/>
    <property type="molecule type" value="Genomic_DNA"/>
</dbReference>
<dbReference type="Proteomes" id="UP000279275">
    <property type="component" value="Unassembled WGS sequence"/>
</dbReference>
<gene>
    <name evidence="4" type="ORF">EBN03_02880</name>
</gene>
<keyword evidence="2" id="KW-0813">Transport</keyword>
<evidence type="ECO:0000256" key="2">
    <source>
        <dbReference type="ARBA" id="ARBA00022448"/>
    </source>
</evidence>
<dbReference type="AlphaFoldDB" id="A0A3M2LCH3"/>
<dbReference type="GO" id="GO:0005524">
    <property type="term" value="F:ATP binding"/>
    <property type="evidence" value="ECO:0007669"/>
    <property type="project" value="UniProtKB-KW"/>
</dbReference>
<evidence type="ECO:0000313" key="5">
    <source>
        <dbReference type="Proteomes" id="UP000279275"/>
    </source>
</evidence>
<dbReference type="InterPro" id="IPR003439">
    <property type="entry name" value="ABC_transporter-like_ATP-bd"/>
</dbReference>
<dbReference type="SUPFAM" id="SSF52540">
    <property type="entry name" value="P-loop containing nucleoside triphosphate hydrolases"/>
    <property type="match status" value="1"/>
</dbReference>
<dbReference type="OrthoDB" id="9804819at2"/>
<evidence type="ECO:0000313" key="4">
    <source>
        <dbReference type="EMBL" id="RMI35249.1"/>
    </source>
</evidence>
<evidence type="ECO:0000259" key="3">
    <source>
        <dbReference type="Pfam" id="PF00005"/>
    </source>
</evidence>